<evidence type="ECO:0000256" key="4">
    <source>
        <dbReference type="ARBA" id="ARBA00012786"/>
    </source>
</evidence>
<comment type="catalytic activity">
    <reaction evidence="19">
        <text>Mg(2+)(out) + ATP + H2O = Mg(2+)(in) + ADP + phosphate + H(+)</text>
        <dbReference type="Rhea" id="RHEA:10260"/>
        <dbReference type="ChEBI" id="CHEBI:15377"/>
        <dbReference type="ChEBI" id="CHEBI:15378"/>
        <dbReference type="ChEBI" id="CHEBI:18420"/>
        <dbReference type="ChEBI" id="CHEBI:30616"/>
        <dbReference type="ChEBI" id="CHEBI:43474"/>
        <dbReference type="ChEBI" id="CHEBI:456216"/>
        <dbReference type="EC" id="7.2.2.14"/>
    </reaction>
</comment>
<evidence type="ECO:0000256" key="10">
    <source>
        <dbReference type="ARBA" id="ARBA00022737"/>
    </source>
</evidence>
<dbReference type="SFLD" id="SFLDS00003">
    <property type="entry name" value="Haloacid_Dehalogenase"/>
    <property type="match status" value="1"/>
</dbReference>
<evidence type="ECO:0000256" key="8">
    <source>
        <dbReference type="ARBA" id="ARBA00022553"/>
    </source>
</evidence>
<dbReference type="GO" id="GO:0005524">
    <property type="term" value="F:ATP binding"/>
    <property type="evidence" value="ECO:0007669"/>
    <property type="project" value="UniProtKB-KW"/>
</dbReference>
<feature type="transmembrane region" description="Helical" evidence="21">
    <location>
        <begin position="630"/>
        <end position="650"/>
    </location>
</feature>
<dbReference type="PROSITE" id="PS00154">
    <property type="entry name" value="ATPASE_E1_E2"/>
    <property type="match status" value="1"/>
</dbReference>
<dbReference type="InterPro" id="IPR006068">
    <property type="entry name" value="ATPase_P-typ_cation-transptr_C"/>
</dbReference>
<dbReference type="InterPro" id="IPR036412">
    <property type="entry name" value="HAD-like_sf"/>
</dbReference>
<dbReference type="InterPro" id="IPR004014">
    <property type="entry name" value="ATPase_P-typ_cation-transptr_N"/>
</dbReference>
<evidence type="ECO:0000256" key="2">
    <source>
        <dbReference type="ARBA" id="ARBA00004429"/>
    </source>
</evidence>
<dbReference type="GO" id="GO:0005886">
    <property type="term" value="C:plasma membrane"/>
    <property type="evidence" value="ECO:0007669"/>
    <property type="project" value="UniProtKB-SubCell"/>
</dbReference>
<evidence type="ECO:0000256" key="18">
    <source>
        <dbReference type="ARBA" id="ARBA00029806"/>
    </source>
</evidence>
<proteinExistence type="inferred from homology"/>
<dbReference type="InterPro" id="IPR001757">
    <property type="entry name" value="P_typ_ATPase"/>
</dbReference>
<dbReference type="SFLD" id="SFLDG00002">
    <property type="entry name" value="C1.7:_P-type_atpase_like"/>
    <property type="match status" value="1"/>
</dbReference>
<dbReference type="SMART" id="SM00028">
    <property type="entry name" value="TPR"/>
    <property type="match status" value="5"/>
</dbReference>
<keyword evidence="8" id="KW-0597">Phosphoprotein</keyword>
<feature type="domain" description="Cation-transporting P-type ATPase N-terminal" evidence="22">
    <location>
        <begin position="439"/>
        <end position="512"/>
    </location>
</feature>
<name>A0A3G8MA54_9HYPH</name>
<dbReference type="PRINTS" id="PR01836">
    <property type="entry name" value="MGATPASE"/>
</dbReference>
<feature type="repeat" description="TPR" evidence="20">
    <location>
        <begin position="319"/>
        <end position="352"/>
    </location>
</feature>
<dbReference type="SUPFAM" id="SSF81653">
    <property type="entry name" value="Calcium ATPase, transduction domain A"/>
    <property type="match status" value="1"/>
</dbReference>
<dbReference type="EC" id="7.2.2.14" evidence="4"/>
<dbReference type="PROSITE" id="PS50005">
    <property type="entry name" value="TPR"/>
    <property type="match status" value="5"/>
</dbReference>
<feature type="transmembrane region" description="Helical" evidence="21">
    <location>
        <begin position="1161"/>
        <end position="1187"/>
    </location>
</feature>
<dbReference type="Pfam" id="PF13246">
    <property type="entry name" value="Cation_ATPase"/>
    <property type="match status" value="1"/>
</dbReference>
<keyword evidence="10" id="KW-0677">Repeat</keyword>
<dbReference type="Gene3D" id="3.40.50.1000">
    <property type="entry name" value="HAD superfamily/HAD-like"/>
    <property type="match status" value="1"/>
</dbReference>
<dbReference type="InterPro" id="IPR019734">
    <property type="entry name" value="TPR_rpt"/>
</dbReference>
<evidence type="ECO:0000256" key="16">
    <source>
        <dbReference type="ARBA" id="ARBA00022989"/>
    </source>
</evidence>
<feature type="repeat" description="TPR" evidence="20">
    <location>
        <begin position="183"/>
        <end position="216"/>
    </location>
</feature>
<dbReference type="SUPFAM" id="SSF56784">
    <property type="entry name" value="HAD-like"/>
    <property type="match status" value="1"/>
</dbReference>
<dbReference type="SUPFAM" id="SSF48452">
    <property type="entry name" value="TPR-like"/>
    <property type="match status" value="1"/>
</dbReference>
<dbReference type="InterPro" id="IPR011990">
    <property type="entry name" value="TPR-like_helical_dom_sf"/>
</dbReference>
<feature type="transmembrane region" description="Helical" evidence="21">
    <location>
        <begin position="119"/>
        <end position="141"/>
    </location>
</feature>
<dbReference type="EMBL" id="CP034087">
    <property type="protein sequence ID" value="AZG78889.1"/>
    <property type="molecule type" value="Genomic_DNA"/>
</dbReference>
<evidence type="ECO:0000256" key="6">
    <source>
        <dbReference type="ARBA" id="ARBA00022475"/>
    </source>
</evidence>
<dbReference type="InterPro" id="IPR008250">
    <property type="entry name" value="ATPase_P-typ_transduc_dom_A_sf"/>
</dbReference>
<evidence type="ECO:0000256" key="9">
    <source>
        <dbReference type="ARBA" id="ARBA00022692"/>
    </source>
</evidence>
<dbReference type="NCBIfam" id="NF011702">
    <property type="entry name" value="PRK15122.1"/>
    <property type="match status" value="1"/>
</dbReference>
<dbReference type="Pfam" id="PF07719">
    <property type="entry name" value="TPR_2"/>
    <property type="match status" value="1"/>
</dbReference>
<feature type="repeat" description="TPR" evidence="20">
    <location>
        <begin position="285"/>
        <end position="318"/>
    </location>
</feature>
<dbReference type="InterPro" id="IPR023299">
    <property type="entry name" value="ATPase_P-typ_cyto_dom_N"/>
</dbReference>
<sequence length="1288" mass="141862">MLLSTYSMYFWLFRQPSSSSRTRGIEFAWEKPSGASFADIRGSVGLIVRLGCLLRGRNAMSHLDQKAYPHPAVKEIRGRCLSSRLLRRAVEPSAALNAQETDAHFRNTEMLRLSTSLSFAMRTSFAILVYLLVSAISVGFFSETAFARADDWTECFGVNLDARIIGCTRIIARASRESKRHKVEAYINRGAAYRAKGNFDRALADLDRALQLDPKAVATLTERASIYHATGDLKRSISEYDKALSIDKNLAIAFLGRAEVYREKGDLQKARLDFDEAVRLDPNSALARLERGDLYRAQGDFDPAIADYNEAIKIDPRSASALLGRGKTYRGKDDLDHARQDFDSALKVDPNLTDAKDALDEISQLIAKRIAPPVAAPISTAPPPVARRLGPSPSLLAFLAATTLIGLIAIAIMHFRQVRKARRFTAAQPTSARDEYLATISRLQPEEVYAKTESHLEGLSQAAADERLQKFGPNLVAREAKPTVVQELWNRAKNPLNALLLTLATVSYFLGDIRAAIVIASMVVLAIATAFIQEHRSNEAAAQLRAMVHTTASVRRAPGERDNPFSEIPIEKLVPGDIVRLSAGDIIPGDLRLLESKDLFVNQAALTGEAMPAEKHAQASKEDHDDPFDLLNLCFMGANVVSGFAVGVILRTGPRTFFGQLAHQIAGQRVPTAFDQGVNRFTWLMICFILVMVPTVFLINGLTKHDWLEALLFAVAVAVGLTPEMLPMIVTVNLAKGAIAMSHKKVIVKRLNAIQNFGAMDVLCTDKTGTLTQDRIILKRHLDIYGNDSDRVLEFAYLNSHFQSGLKNLLDIAVLEHAEIEERLRPQHSFTKIDEIPFDFERRRLSVVVQRDDGQHLLICKGAVEEIFAAATRFETANACGALDPSHLEAAKRETAELNADGFRVVAVAYKEMPPTQIVYTVADENDLTLLGYIAFLDPPKESAAEAIADLARAGVSVKILTGDNEIITRKICKDVGLKVDRIVLGSEVELMSDEALSKVAKTTIVFAKMSPPQKAKVIEALHRGGHVVGYLGDGINDGPALKTADVGISVDTAVDIAKESADIILLEKNLLVLDEGVMEGRRTFANITKYIKMGASSNFGNMFSVLGASIFLPFLPMAPIQVLTNNLLYDFSQTTIPTDNVDEEYLASPRKWDISNIFKFMLFIGPISSIFDYVTYGVMIFVFNAWNNPPLFQTGWFVESLLTQTLIIHIIRTARIPFVQSRASAALITTTIVICAVGILLPFTWVGSVLGFTPLPALYWPLVAATLLTYAVLTHLVKVWFIGRWGI</sequence>
<dbReference type="Gene3D" id="1.20.1110.10">
    <property type="entry name" value="Calcium-transporting ATPase, transmembrane domain"/>
    <property type="match status" value="1"/>
</dbReference>
<dbReference type="SMART" id="SM00831">
    <property type="entry name" value="Cation_ATPase_N"/>
    <property type="match status" value="1"/>
</dbReference>
<evidence type="ECO:0000256" key="12">
    <source>
        <dbReference type="ARBA" id="ARBA00022803"/>
    </source>
</evidence>
<dbReference type="Pfam" id="PF00689">
    <property type="entry name" value="Cation_ATPase_C"/>
    <property type="match status" value="1"/>
</dbReference>
<keyword evidence="12 20" id="KW-0802">TPR repeat</keyword>
<dbReference type="InterPro" id="IPR023214">
    <property type="entry name" value="HAD_sf"/>
</dbReference>
<organism evidence="23 24">
    <name type="scientific">Methylocystis rosea</name>
    <dbReference type="NCBI Taxonomy" id="173366"/>
    <lineage>
        <taxon>Bacteria</taxon>
        <taxon>Pseudomonadati</taxon>
        <taxon>Pseudomonadota</taxon>
        <taxon>Alphaproteobacteria</taxon>
        <taxon>Hyphomicrobiales</taxon>
        <taxon>Methylocystaceae</taxon>
        <taxon>Methylocystis</taxon>
    </lineage>
</organism>
<dbReference type="Pfam" id="PF00690">
    <property type="entry name" value="Cation_ATPase_N"/>
    <property type="match status" value="1"/>
</dbReference>
<dbReference type="InterPro" id="IPR013105">
    <property type="entry name" value="TPR_2"/>
</dbReference>
<gene>
    <name evidence="23" type="primary">mgtA</name>
    <name evidence="23" type="ORF">EHO51_18895</name>
</gene>
<evidence type="ECO:0000256" key="19">
    <source>
        <dbReference type="ARBA" id="ARBA00047295"/>
    </source>
</evidence>
<comment type="subcellular location">
    <subcellularLocation>
        <location evidence="2">Cell inner membrane</location>
        <topology evidence="2">Multi-pass membrane protein</topology>
    </subcellularLocation>
</comment>
<dbReference type="Proteomes" id="UP000273982">
    <property type="component" value="Plasmid pGW6_1"/>
</dbReference>
<keyword evidence="23" id="KW-0614">Plasmid</keyword>
<dbReference type="CDD" id="cd02077">
    <property type="entry name" value="P-type_ATPase_Mg"/>
    <property type="match status" value="1"/>
</dbReference>
<keyword evidence="15" id="KW-1278">Translocase</keyword>
<feature type="transmembrane region" description="Helical" evidence="21">
    <location>
        <begin position="711"/>
        <end position="735"/>
    </location>
</feature>
<feature type="transmembrane region" description="Helical" evidence="21">
    <location>
        <begin position="1224"/>
        <end position="1247"/>
    </location>
</feature>
<keyword evidence="23" id="KW-0378">Hydrolase</keyword>
<evidence type="ECO:0000256" key="1">
    <source>
        <dbReference type="ARBA" id="ARBA00003954"/>
    </source>
</evidence>
<dbReference type="KEGG" id="mros:EHO51_18895"/>
<keyword evidence="14" id="KW-0460">Magnesium</keyword>
<evidence type="ECO:0000256" key="14">
    <source>
        <dbReference type="ARBA" id="ARBA00022842"/>
    </source>
</evidence>
<dbReference type="InterPro" id="IPR044492">
    <property type="entry name" value="P_typ_ATPase_HD_dom"/>
</dbReference>
<evidence type="ECO:0000256" key="11">
    <source>
        <dbReference type="ARBA" id="ARBA00022741"/>
    </source>
</evidence>
<dbReference type="InterPro" id="IPR018303">
    <property type="entry name" value="ATPase_P-typ_P_site"/>
</dbReference>
<evidence type="ECO:0000313" key="24">
    <source>
        <dbReference type="Proteomes" id="UP000273982"/>
    </source>
</evidence>
<evidence type="ECO:0000313" key="23">
    <source>
        <dbReference type="EMBL" id="AZG78889.1"/>
    </source>
</evidence>
<keyword evidence="17 21" id="KW-0472">Membrane</keyword>
<dbReference type="Gene3D" id="2.70.150.10">
    <property type="entry name" value="Calcium-transporting ATPase, cytoplasmic transduction domain A"/>
    <property type="match status" value="1"/>
</dbReference>
<dbReference type="GO" id="GO:0015444">
    <property type="term" value="F:P-type magnesium transporter activity"/>
    <property type="evidence" value="ECO:0007669"/>
    <property type="project" value="UniProtKB-EC"/>
</dbReference>
<evidence type="ECO:0000256" key="21">
    <source>
        <dbReference type="SAM" id="Phobius"/>
    </source>
</evidence>
<comment type="function">
    <text evidence="1">Mediates magnesium influx to the cytosol.</text>
</comment>
<dbReference type="Pfam" id="PF00122">
    <property type="entry name" value="E1-E2_ATPase"/>
    <property type="match status" value="1"/>
</dbReference>
<keyword evidence="7" id="KW-0997">Cell inner membrane</keyword>
<dbReference type="PROSITE" id="PS50293">
    <property type="entry name" value="TPR_REGION"/>
    <property type="match status" value="2"/>
</dbReference>
<keyword evidence="9 21" id="KW-0812">Transmembrane</keyword>
<dbReference type="SFLD" id="SFLDF00027">
    <property type="entry name" value="p-type_atpase"/>
    <property type="match status" value="1"/>
</dbReference>
<feature type="repeat" description="TPR" evidence="20">
    <location>
        <begin position="251"/>
        <end position="284"/>
    </location>
</feature>
<keyword evidence="13" id="KW-0067">ATP-binding</keyword>
<feature type="transmembrane region" description="Helical" evidence="21">
    <location>
        <begin position="499"/>
        <end position="532"/>
    </location>
</feature>
<accession>A0A3G8MA54</accession>
<dbReference type="InterPro" id="IPR006415">
    <property type="entry name" value="P-type_ATPase_IIIB"/>
</dbReference>
<evidence type="ECO:0000256" key="13">
    <source>
        <dbReference type="ARBA" id="ARBA00022840"/>
    </source>
</evidence>
<feature type="transmembrane region" description="Helical" evidence="21">
    <location>
        <begin position="395"/>
        <end position="415"/>
    </location>
</feature>
<dbReference type="GO" id="GO:0016887">
    <property type="term" value="F:ATP hydrolysis activity"/>
    <property type="evidence" value="ECO:0007669"/>
    <property type="project" value="InterPro"/>
</dbReference>
<feature type="transmembrane region" description="Helical" evidence="21">
    <location>
        <begin position="681"/>
        <end position="699"/>
    </location>
</feature>
<feature type="repeat" description="TPR" evidence="20">
    <location>
        <begin position="217"/>
        <end position="250"/>
    </location>
</feature>
<feature type="transmembrane region" description="Helical" evidence="21">
    <location>
        <begin position="1259"/>
        <end position="1282"/>
    </location>
</feature>
<evidence type="ECO:0000256" key="7">
    <source>
        <dbReference type="ARBA" id="ARBA00022519"/>
    </source>
</evidence>
<dbReference type="NCBIfam" id="TIGR01494">
    <property type="entry name" value="ATPase_P-type"/>
    <property type="match status" value="2"/>
</dbReference>
<reference evidence="23 24" key="1">
    <citation type="submission" date="2018-11" db="EMBL/GenBank/DDBJ databases">
        <title>Genome squencing of methanotrophic bacteria isolated from alkaline groundwater in Korea.</title>
        <authorList>
            <person name="Nguyen L.N."/>
        </authorList>
    </citation>
    <scope>NUCLEOTIDE SEQUENCE [LARGE SCALE GENOMIC DNA]</scope>
    <source>
        <strain evidence="23 24">GW6</strain>
        <plasmid evidence="24">pgw6_1</plasmid>
    </source>
</reference>
<keyword evidence="6" id="KW-1003">Cell membrane</keyword>
<evidence type="ECO:0000259" key="22">
    <source>
        <dbReference type="SMART" id="SM00831"/>
    </source>
</evidence>
<evidence type="ECO:0000256" key="20">
    <source>
        <dbReference type="PROSITE-ProRule" id="PRU00339"/>
    </source>
</evidence>
<dbReference type="Pfam" id="PF00515">
    <property type="entry name" value="TPR_1"/>
    <property type="match status" value="1"/>
</dbReference>
<dbReference type="Gene3D" id="3.40.1110.10">
    <property type="entry name" value="Calcium-transporting ATPase, cytoplasmic domain N"/>
    <property type="match status" value="1"/>
</dbReference>
<dbReference type="Gene3D" id="1.25.40.10">
    <property type="entry name" value="Tetratricopeptide repeat domain"/>
    <property type="match status" value="2"/>
</dbReference>
<comment type="similarity">
    <text evidence="3">Belongs to the cation transport ATPase (P-type) (TC 3.A.3) family. Type IIIB subfamily.</text>
</comment>
<feature type="transmembrane region" description="Helical" evidence="21">
    <location>
        <begin position="1193"/>
        <end position="1212"/>
    </location>
</feature>
<dbReference type="PANTHER" id="PTHR42861">
    <property type="entry name" value="CALCIUM-TRANSPORTING ATPASE"/>
    <property type="match status" value="1"/>
</dbReference>
<protein>
    <recommendedName>
        <fullName evidence="5">Magnesium-transporting ATPase, P-type 1</fullName>
        <ecNumber evidence="4">7.2.2.14</ecNumber>
    </recommendedName>
    <alternativeName>
        <fullName evidence="18">Mg(2+) transport ATPase, P-type 1</fullName>
    </alternativeName>
</protein>
<dbReference type="SUPFAM" id="SSF81660">
    <property type="entry name" value="Metal cation-transporting ATPase, ATP-binding domain N"/>
    <property type="match status" value="1"/>
</dbReference>
<keyword evidence="11" id="KW-0547">Nucleotide-binding</keyword>
<evidence type="ECO:0000256" key="3">
    <source>
        <dbReference type="ARBA" id="ARBA00008746"/>
    </source>
</evidence>
<geneLocation type="plasmid" evidence="24">
    <name>pgw6_1</name>
</geneLocation>
<dbReference type="Pfam" id="PF13181">
    <property type="entry name" value="TPR_8"/>
    <property type="match status" value="1"/>
</dbReference>
<dbReference type="SUPFAM" id="SSF81665">
    <property type="entry name" value="Calcium ATPase, transmembrane domain M"/>
    <property type="match status" value="1"/>
</dbReference>
<dbReference type="Pfam" id="PF13414">
    <property type="entry name" value="TPR_11"/>
    <property type="match status" value="1"/>
</dbReference>
<evidence type="ECO:0000256" key="5">
    <source>
        <dbReference type="ARBA" id="ARBA00013555"/>
    </source>
</evidence>
<dbReference type="InterPro" id="IPR023298">
    <property type="entry name" value="ATPase_P-typ_TM_dom_sf"/>
</dbReference>
<evidence type="ECO:0000256" key="15">
    <source>
        <dbReference type="ARBA" id="ARBA00022967"/>
    </source>
</evidence>
<keyword evidence="16 21" id="KW-1133">Transmembrane helix</keyword>
<dbReference type="InterPro" id="IPR059000">
    <property type="entry name" value="ATPase_P-type_domA"/>
</dbReference>
<dbReference type="NCBIfam" id="TIGR01524">
    <property type="entry name" value="ATPase-IIIB_Mg"/>
    <property type="match status" value="1"/>
</dbReference>
<evidence type="ECO:0000256" key="17">
    <source>
        <dbReference type="ARBA" id="ARBA00023136"/>
    </source>
</evidence>